<keyword evidence="1" id="KW-1133">Transmembrane helix</keyword>
<keyword evidence="1" id="KW-0472">Membrane</keyword>
<feature type="transmembrane region" description="Helical" evidence="1">
    <location>
        <begin position="64"/>
        <end position="83"/>
    </location>
</feature>
<reference evidence="2" key="1">
    <citation type="submission" date="2021-02" db="EMBL/GenBank/DDBJ databases">
        <authorList>
            <person name="Steward A R."/>
        </authorList>
    </citation>
    <scope>NUCLEOTIDE SEQUENCE</scope>
</reference>
<proteinExistence type="predicted"/>
<evidence type="ECO:0000313" key="3">
    <source>
        <dbReference type="Proteomes" id="UP000663880"/>
    </source>
</evidence>
<dbReference type="EMBL" id="CAJOBZ010000018">
    <property type="protein sequence ID" value="CAF4857214.1"/>
    <property type="molecule type" value="Genomic_DNA"/>
</dbReference>
<accession>A0A821SK73</accession>
<keyword evidence="3" id="KW-1185">Reference proteome</keyword>
<feature type="transmembrane region" description="Helical" evidence="1">
    <location>
        <begin position="95"/>
        <end position="114"/>
    </location>
</feature>
<dbReference type="OrthoDB" id="7452046at2759"/>
<comment type="caution">
    <text evidence="2">The sequence shown here is derived from an EMBL/GenBank/DDBJ whole genome shotgun (WGS) entry which is preliminary data.</text>
</comment>
<keyword evidence="1" id="KW-0812">Transmembrane</keyword>
<dbReference type="AlphaFoldDB" id="A0A821SK73"/>
<evidence type="ECO:0000313" key="2">
    <source>
        <dbReference type="EMBL" id="CAF4857214.1"/>
    </source>
</evidence>
<organism evidence="2 3">
    <name type="scientific">Pieris macdunnoughi</name>
    <dbReference type="NCBI Taxonomy" id="345717"/>
    <lineage>
        <taxon>Eukaryota</taxon>
        <taxon>Metazoa</taxon>
        <taxon>Ecdysozoa</taxon>
        <taxon>Arthropoda</taxon>
        <taxon>Hexapoda</taxon>
        <taxon>Insecta</taxon>
        <taxon>Pterygota</taxon>
        <taxon>Neoptera</taxon>
        <taxon>Endopterygota</taxon>
        <taxon>Lepidoptera</taxon>
        <taxon>Glossata</taxon>
        <taxon>Ditrysia</taxon>
        <taxon>Papilionoidea</taxon>
        <taxon>Pieridae</taxon>
        <taxon>Pierinae</taxon>
        <taxon>Pieris</taxon>
    </lineage>
</organism>
<feature type="transmembrane region" description="Helical" evidence="1">
    <location>
        <begin position="126"/>
        <end position="148"/>
    </location>
</feature>
<feature type="transmembrane region" description="Helical" evidence="1">
    <location>
        <begin position="21"/>
        <end position="44"/>
    </location>
</feature>
<evidence type="ECO:0000256" key="1">
    <source>
        <dbReference type="SAM" id="Phobius"/>
    </source>
</evidence>
<dbReference type="Proteomes" id="UP000663880">
    <property type="component" value="Unassembled WGS sequence"/>
</dbReference>
<protein>
    <submittedName>
        <fullName evidence="2">Uncharacterized protein</fullName>
    </submittedName>
</protein>
<name>A0A821SK73_9NEOP</name>
<gene>
    <name evidence="2" type="ORF">PMACD_LOCUS7584</name>
</gene>
<sequence length="182" mass="21494">MRIELPEMRRCCFCFPLRRGVLAYGYVCLLFTLFCLWLEIYLGYGDLTGMTLVAYHGNSFFTRAWLAILLYVIDFVFTIIMLVGAHMKRVRLLTIYFYYGVTTTLATFLTMFIINYDLFNRDLYNVIIEITFIFFALILHVYMLCLVWNMIKRLKQNSGLTFVNQVAEVVIEYPTENIQNPL</sequence>